<proteinExistence type="predicted"/>
<evidence type="ECO:0000313" key="3">
    <source>
        <dbReference type="EMBL" id="GFH27833.1"/>
    </source>
</evidence>
<dbReference type="InterPro" id="IPR036412">
    <property type="entry name" value="HAD-like_sf"/>
</dbReference>
<evidence type="ECO:0000313" key="4">
    <source>
        <dbReference type="Proteomes" id="UP000485058"/>
    </source>
</evidence>
<dbReference type="GO" id="GO:0005524">
    <property type="term" value="F:ATP binding"/>
    <property type="evidence" value="ECO:0007669"/>
    <property type="project" value="InterPro"/>
</dbReference>
<feature type="transmembrane region" description="Helical" evidence="2">
    <location>
        <begin position="92"/>
        <end position="110"/>
    </location>
</feature>
<dbReference type="PROSITE" id="PS01229">
    <property type="entry name" value="COF_2"/>
    <property type="match status" value="1"/>
</dbReference>
<dbReference type="AlphaFoldDB" id="A0A6A0A5P8"/>
<protein>
    <submittedName>
        <fullName evidence="3">HMA domain-containing protein</fullName>
    </submittedName>
</protein>
<feature type="non-terminal residue" evidence="3">
    <location>
        <position position="1"/>
    </location>
</feature>
<keyword evidence="2" id="KW-0472">Membrane</keyword>
<dbReference type="Gene3D" id="3.40.50.1000">
    <property type="entry name" value="HAD superfamily/HAD-like"/>
    <property type="match status" value="1"/>
</dbReference>
<comment type="caution">
    <text evidence="3">The sequence shown here is derived from an EMBL/GenBank/DDBJ whole genome shotgun (WGS) entry which is preliminary data.</text>
</comment>
<dbReference type="GO" id="GO:0005507">
    <property type="term" value="F:copper ion binding"/>
    <property type="evidence" value="ECO:0007669"/>
    <property type="project" value="TreeGrafter"/>
</dbReference>
<dbReference type="PRINTS" id="PR00119">
    <property type="entry name" value="CATATPASE"/>
</dbReference>
<dbReference type="SUPFAM" id="SSF56784">
    <property type="entry name" value="HAD-like"/>
    <property type="match status" value="1"/>
</dbReference>
<name>A0A6A0A5P8_HAELA</name>
<dbReference type="GO" id="GO:0055070">
    <property type="term" value="P:copper ion homeostasis"/>
    <property type="evidence" value="ECO:0007669"/>
    <property type="project" value="TreeGrafter"/>
</dbReference>
<dbReference type="GO" id="GO:0043682">
    <property type="term" value="F:P-type divalent copper transporter activity"/>
    <property type="evidence" value="ECO:0007669"/>
    <property type="project" value="TreeGrafter"/>
</dbReference>
<dbReference type="InterPro" id="IPR023214">
    <property type="entry name" value="HAD_sf"/>
</dbReference>
<keyword evidence="1" id="KW-1278">Translocase</keyword>
<dbReference type="InterPro" id="IPR001757">
    <property type="entry name" value="P_typ_ATPase"/>
</dbReference>
<feature type="transmembrane region" description="Helical" evidence="2">
    <location>
        <begin position="61"/>
        <end position="80"/>
    </location>
</feature>
<sequence length="123" mass="12228">VGDGANDTPALAAADVGIALKGGLDAAGEAAAVVLMGDRLHQVLDALDLGKATLDKIRANLAWALAYNVVGIPLAAGVLLPSYGVSLNPSMAAAMMAFSSVAVVTNSLLLRARFSVDSPGGQA</sequence>
<dbReference type="PANTHER" id="PTHR43520">
    <property type="entry name" value="ATP7, ISOFORM B"/>
    <property type="match status" value="1"/>
</dbReference>
<dbReference type="GO" id="GO:0016887">
    <property type="term" value="F:ATP hydrolysis activity"/>
    <property type="evidence" value="ECO:0007669"/>
    <property type="project" value="InterPro"/>
</dbReference>
<evidence type="ECO:0000256" key="2">
    <source>
        <dbReference type="SAM" id="Phobius"/>
    </source>
</evidence>
<keyword evidence="2" id="KW-0812">Transmembrane</keyword>
<dbReference type="GO" id="GO:0016020">
    <property type="term" value="C:membrane"/>
    <property type="evidence" value="ECO:0007669"/>
    <property type="project" value="InterPro"/>
</dbReference>
<dbReference type="Proteomes" id="UP000485058">
    <property type="component" value="Unassembled WGS sequence"/>
</dbReference>
<evidence type="ECO:0000256" key="1">
    <source>
        <dbReference type="ARBA" id="ARBA00022967"/>
    </source>
</evidence>
<keyword evidence="2" id="KW-1133">Transmembrane helix</keyword>
<reference evidence="3 4" key="1">
    <citation type="submission" date="2020-02" db="EMBL/GenBank/DDBJ databases">
        <title>Draft genome sequence of Haematococcus lacustris strain NIES-144.</title>
        <authorList>
            <person name="Morimoto D."/>
            <person name="Nakagawa S."/>
            <person name="Yoshida T."/>
            <person name="Sawayama S."/>
        </authorList>
    </citation>
    <scope>NUCLEOTIDE SEQUENCE [LARGE SCALE GENOMIC DNA]</scope>
    <source>
        <strain evidence="3 4">NIES-144</strain>
    </source>
</reference>
<organism evidence="3 4">
    <name type="scientific">Haematococcus lacustris</name>
    <name type="common">Green alga</name>
    <name type="synonym">Haematococcus pluvialis</name>
    <dbReference type="NCBI Taxonomy" id="44745"/>
    <lineage>
        <taxon>Eukaryota</taxon>
        <taxon>Viridiplantae</taxon>
        <taxon>Chlorophyta</taxon>
        <taxon>core chlorophytes</taxon>
        <taxon>Chlorophyceae</taxon>
        <taxon>CS clade</taxon>
        <taxon>Chlamydomonadales</taxon>
        <taxon>Haematococcaceae</taxon>
        <taxon>Haematococcus</taxon>
    </lineage>
</organism>
<gene>
    <name evidence="3" type="ORF">HaLaN_26216</name>
</gene>
<keyword evidence="4" id="KW-1185">Reference proteome</keyword>
<dbReference type="PRINTS" id="PR00120">
    <property type="entry name" value="HATPASE"/>
</dbReference>
<dbReference type="EMBL" id="BLLF01003638">
    <property type="protein sequence ID" value="GFH27833.1"/>
    <property type="molecule type" value="Genomic_DNA"/>
</dbReference>
<dbReference type="PANTHER" id="PTHR43520:SF19">
    <property type="entry name" value="COPPER-TRANSPORTING ATPASE PAA2, CHLOROPLASTIC"/>
    <property type="match status" value="1"/>
</dbReference>
<accession>A0A6A0A5P8</accession>